<organism evidence="2 3">
    <name type="scientific">Mesorhizobium helmanticense</name>
    <dbReference type="NCBI Taxonomy" id="1776423"/>
    <lineage>
        <taxon>Bacteria</taxon>
        <taxon>Pseudomonadati</taxon>
        <taxon>Pseudomonadota</taxon>
        <taxon>Alphaproteobacteria</taxon>
        <taxon>Hyphomicrobiales</taxon>
        <taxon>Phyllobacteriaceae</taxon>
        <taxon>Mesorhizobium</taxon>
    </lineage>
</organism>
<protein>
    <submittedName>
        <fullName evidence="2">GcrA cell cycle regulator</fullName>
    </submittedName>
</protein>
<dbReference type="AlphaFoldDB" id="A0A2T4ISA1"/>
<evidence type="ECO:0000313" key="3">
    <source>
        <dbReference type="Proteomes" id="UP000240259"/>
    </source>
</evidence>
<reference evidence="2 3" key="1">
    <citation type="submission" date="2018-03" db="EMBL/GenBank/DDBJ databases">
        <title>Genome sequence of the symbiotic type strain Mesorhizobium helmanticense CSLC115NT isolated from Lotus corniculatus nodules.</title>
        <authorList>
            <person name="Sannazzaro A.I."/>
            <person name="Torres Tejerizo G.A."/>
            <person name="Dip D."/>
            <person name="Caballero M."/>
            <person name="Pistorio M."/>
            <person name="Estrella M.J."/>
        </authorList>
    </citation>
    <scope>NUCLEOTIDE SEQUENCE [LARGE SCALE GENOMIC DNA]</scope>
    <source>
        <strain evidence="2 3">CSLC115N</strain>
    </source>
</reference>
<name>A0A2T4ISA1_9HYPH</name>
<dbReference type="Proteomes" id="UP000240259">
    <property type="component" value="Unassembled WGS sequence"/>
</dbReference>
<dbReference type="RefSeq" id="WP_107651082.1">
    <property type="nucleotide sequence ID" value="NZ_PZJX01000039.1"/>
</dbReference>
<proteinExistence type="predicted"/>
<feature type="region of interest" description="Disordered" evidence="1">
    <location>
        <begin position="126"/>
        <end position="153"/>
    </location>
</feature>
<comment type="caution">
    <text evidence="2">The sequence shown here is derived from an EMBL/GenBank/DDBJ whole genome shotgun (WGS) entry which is preliminary data.</text>
</comment>
<keyword evidence="3" id="KW-1185">Reference proteome</keyword>
<accession>A0A2T4ISA1</accession>
<sequence length="267" mass="28333">MASYTDTELEAIAGWLKDGLSALKISDRLSALRGSAVSRNAVIGIVHRDASLSAIGFANPGGGRSGGRPRKNAAKPGQSAKQARSGGQAELPGQAKLPEQCGLTAVRPLKPASHVKSVRLAPPVWLPQRCGRDNPAQRSGAVKPPTPRPAGPQPHVAAMRFIDCLFNRCRAPLDLTLEEDPENDAPGARPGTEMLCCGLRTRALKSYCPHHAARFHDHRRTLLADAASTPAVQADRQARGFAEPGFLAPAFAGERWLGEAETERGPS</sequence>
<evidence type="ECO:0000256" key="1">
    <source>
        <dbReference type="SAM" id="MobiDB-lite"/>
    </source>
</evidence>
<evidence type="ECO:0000313" key="2">
    <source>
        <dbReference type="EMBL" id="PTE08536.1"/>
    </source>
</evidence>
<feature type="region of interest" description="Disordered" evidence="1">
    <location>
        <begin position="57"/>
        <end position="95"/>
    </location>
</feature>
<gene>
    <name evidence="2" type="ORF">C9427_21150</name>
</gene>
<dbReference type="EMBL" id="PZJX01000039">
    <property type="protein sequence ID" value="PTE08536.1"/>
    <property type="molecule type" value="Genomic_DNA"/>
</dbReference>
<dbReference type="OrthoDB" id="8099806at2"/>